<name>A0A845G0W4_9BURK</name>
<dbReference type="Proteomes" id="UP000470302">
    <property type="component" value="Unassembled WGS sequence"/>
</dbReference>
<evidence type="ECO:0000313" key="1">
    <source>
        <dbReference type="EMBL" id="MYM87964.1"/>
    </source>
</evidence>
<dbReference type="GO" id="GO:0043683">
    <property type="term" value="P:type IV pilus assembly"/>
    <property type="evidence" value="ECO:0007669"/>
    <property type="project" value="InterPro"/>
</dbReference>
<dbReference type="SUPFAM" id="SSF54523">
    <property type="entry name" value="Pili subunits"/>
    <property type="match status" value="1"/>
</dbReference>
<dbReference type="InterPro" id="IPR031982">
    <property type="entry name" value="PilE-like"/>
</dbReference>
<comment type="caution">
    <text evidence="1">The sequence shown here is derived from an EMBL/GenBank/DDBJ whole genome shotgun (WGS) entry which is preliminary data.</text>
</comment>
<dbReference type="EMBL" id="WWCW01000035">
    <property type="protein sequence ID" value="MYM87964.1"/>
    <property type="molecule type" value="Genomic_DNA"/>
</dbReference>
<dbReference type="InterPro" id="IPR045584">
    <property type="entry name" value="Pilin-like"/>
</dbReference>
<gene>
    <name evidence="1" type="ORF">GTP91_12335</name>
</gene>
<reference evidence="1 2" key="1">
    <citation type="submission" date="2020-01" db="EMBL/GenBank/DDBJ databases">
        <title>Novel species isolated from a subtropical stream in China.</title>
        <authorList>
            <person name="Lu H."/>
        </authorList>
    </citation>
    <scope>NUCLEOTIDE SEQUENCE [LARGE SCALE GENOMIC DNA]</scope>
    <source>
        <strain evidence="1 2">FT82W</strain>
    </source>
</reference>
<protein>
    <submittedName>
        <fullName evidence="1">Pilus assembly protein PilE</fullName>
    </submittedName>
</protein>
<organism evidence="1 2">
    <name type="scientific">Duganella vulcania</name>
    <dbReference type="NCBI Taxonomy" id="2692166"/>
    <lineage>
        <taxon>Bacteria</taxon>
        <taxon>Pseudomonadati</taxon>
        <taxon>Pseudomonadota</taxon>
        <taxon>Betaproteobacteria</taxon>
        <taxon>Burkholderiales</taxon>
        <taxon>Oxalobacteraceae</taxon>
        <taxon>Telluria group</taxon>
        <taxon>Duganella</taxon>
    </lineage>
</organism>
<sequence>MIELLVVLVILAVLAAQAMPSFKQHVVRARRSEAQAAMLQLMQQEERFYTQANTYIAFSSSTTEPEARQFKWWSSNGAPTSAYEIEGKACDGEPISQCVQLIATPGTAMVDSAFRDDDCRQLKLTSSGLRLATGPSTRCWP</sequence>
<proteinExistence type="predicted"/>
<dbReference type="Gene3D" id="3.30.700.10">
    <property type="entry name" value="Glycoprotein, Type 4 Pilin"/>
    <property type="match status" value="1"/>
</dbReference>
<dbReference type="AlphaFoldDB" id="A0A845G0W4"/>
<evidence type="ECO:0000313" key="2">
    <source>
        <dbReference type="Proteomes" id="UP000470302"/>
    </source>
</evidence>
<accession>A0A845G0W4</accession>
<dbReference type="Pfam" id="PF16732">
    <property type="entry name" value="ComP_DUS"/>
    <property type="match status" value="1"/>
</dbReference>